<dbReference type="Pfam" id="PF07782">
    <property type="entry name" value="DC_STAMP"/>
    <property type="match status" value="1"/>
</dbReference>
<feature type="transmembrane region" description="Helical" evidence="6">
    <location>
        <begin position="329"/>
        <end position="353"/>
    </location>
</feature>
<evidence type="ECO:0008006" key="14">
    <source>
        <dbReference type="Google" id="ProtNLM"/>
    </source>
</evidence>
<reference evidence="10" key="1">
    <citation type="submission" date="2021-02" db="EMBL/GenBank/DDBJ databases">
        <authorList>
            <person name="Nowell W R."/>
        </authorList>
    </citation>
    <scope>NUCLEOTIDE SEQUENCE</scope>
</reference>
<protein>
    <recommendedName>
        <fullName evidence="14">Dendritic cell-specific transmembrane protein-like domain-containing protein</fullName>
    </recommendedName>
</protein>
<feature type="transmembrane region" description="Helical" evidence="6">
    <location>
        <begin position="238"/>
        <end position="266"/>
    </location>
</feature>
<comment type="subcellular location">
    <subcellularLocation>
        <location evidence="1">Membrane</location>
        <topology evidence="1">Multi-pass membrane protein</topology>
    </subcellularLocation>
</comment>
<feature type="domain" description="Dendritic cell-specific transmembrane protein-like" evidence="7">
    <location>
        <begin position="274"/>
        <end position="432"/>
    </location>
</feature>
<evidence type="ECO:0000313" key="10">
    <source>
        <dbReference type="EMBL" id="CAF1246386.1"/>
    </source>
</evidence>
<organism evidence="10 13">
    <name type="scientific">Didymodactylos carnosus</name>
    <dbReference type="NCBI Taxonomy" id="1234261"/>
    <lineage>
        <taxon>Eukaryota</taxon>
        <taxon>Metazoa</taxon>
        <taxon>Spiralia</taxon>
        <taxon>Gnathifera</taxon>
        <taxon>Rotifera</taxon>
        <taxon>Eurotatoria</taxon>
        <taxon>Bdelloidea</taxon>
        <taxon>Philodinida</taxon>
        <taxon>Philodinidae</taxon>
        <taxon>Didymodactylos</taxon>
    </lineage>
</organism>
<dbReference type="EMBL" id="CAJOBC010012596">
    <property type="protein sequence ID" value="CAF4012538.1"/>
    <property type="molecule type" value="Genomic_DNA"/>
</dbReference>
<dbReference type="AlphaFoldDB" id="A0A814ZPF8"/>
<dbReference type="Proteomes" id="UP000682733">
    <property type="component" value="Unassembled WGS sequence"/>
</dbReference>
<evidence type="ECO:0000256" key="3">
    <source>
        <dbReference type="ARBA" id="ARBA00022989"/>
    </source>
</evidence>
<evidence type="ECO:0000313" key="13">
    <source>
        <dbReference type="Proteomes" id="UP000663829"/>
    </source>
</evidence>
<feature type="region of interest" description="Disordered" evidence="5">
    <location>
        <begin position="587"/>
        <end position="608"/>
    </location>
</feature>
<dbReference type="InterPro" id="IPR051856">
    <property type="entry name" value="CSR-E3_Ligase_Protein"/>
</dbReference>
<evidence type="ECO:0000256" key="6">
    <source>
        <dbReference type="SAM" id="Phobius"/>
    </source>
</evidence>
<feature type="transmembrane region" description="Helical" evidence="6">
    <location>
        <begin position="60"/>
        <end position="93"/>
    </location>
</feature>
<evidence type="ECO:0000256" key="5">
    <source>
        <dbReference type="SAM" id="MobiDB-lite"/>
    </source>
</evidence>
<evidence type="ECO:0000256" key="4">
    <source>
        <dbReference type="ARBA" id="ARBA00023136"/>
    </source>
</evidence>
<keyword evidence="13" id="KW-1185">Reference proteome</keyword>
<evidence type="ECO:0000259" key="7">
    <source>
        <dbReference type="Pfam" id="PF07782"/>
    </source>
</evidence>
<accession>A0A814ZPF8</accession>
<dbReference type="Pfam" id="PF26037">
    <property type="entry name" value="zf-RING_DCST1_C"/>
    <property type="match status" value="1"/>
</dbReference>
<dbReference type="Proteomes" id="UP000663829">
    <property type="component" value="Unassembled WGS sequence"/>
</dbReference>
<evidence type="ECO:0000313" key="9">
    <source>
        <dbReference type="EMBL" id="CAF0765182.1"/>
    </source>
</evidence>
<feature type="domain" description="E3 ubiquitin-protein ligase DCST1-like C-terminal" evidence="8">
    <location>
        <begin position="498"/>
        <end position="543"/>
    </location>
</feature>
<dbReference type="PANTHER" id="PTHR21041:SF9">
    <property type="entry name" value="DENDRITIC CELL-SPECIFIC TRANSMEMBRANE PROTEIN-LIKE DOMAIN-CONTAINING PROTEIN"/>
    <property type="match status" value="1"/>
</dbReference>
<dbReference type="EMBL" id="CAJNOK010000617">
    <property type="protein sequence ID" value="CAF0765182.1"/>
    <property type="molecule type" value="Genomic_DNA"/>
</dbReference>
<keyword evidence="4 6" id="KW-0472">Membrane</keyword>
<keyword evidence="3 6" id="KW-1133">Transmembrane helix</keyword>
<comment type="caution">
    <text evidence="10">The sequence shown here is derived from an EMBL/GenBank/DDBJ whole genome shotgun (WGS) entry which is preliminary data.</text>
</comment>
<proteinExistence type="predicted"/>
<evidence type="ECO:0000313" key="12">
    <source>
        <dbReference type="EMBL" id="CAF4012538.1"/>
    </source>
</evidence>
<dbReference type="GO" id="GO:0016020">
    <property type="term" value="C:membrane"/>
    <property type="evidence" value="ECO:0007669"/>
    <property type="project" value="UniProtKB-SubCell"/>
</dbReference>
<dbReference type="Proteomes" id="UP000677228">
    <property type="component" value="Unassembled WGS sequence"/>
</dbReference>
<dbReference type="OrthoDB" id="6598372at2759"/>
<feature type="transmembrane region" description="Helical" evidence="6">
    <location>
        <begin position="32"/>
        <end position="53"/>
    </location>
</feature>
<dbReference type="EMBL" id="CAJOBA010000617">
    <property type="protein sequence ID" value="CAF3545224.1"/>
    <property type="molecule type" value="Genomic_DNA"/>
</dbReference>
<evidence type="ECO:0000256" key="1">
    <source>
        <dbReference type="ARBA" id="ARBA00004141"/>
    </source>
</evidence>
<dbReference type="InterPro" id="IPR058842">
    <property type="entry name" value="DCST1_C"/>
</dbReference>
<dbReference type="EMBL" id="CAJNOQ010010232">
    <property type="protein sequence ID" value="CAF1246386.1"/>
    <property type="molecule type" value="Genomic_DNA"/>
</dbReference>
<name>A0A814ZPF8_9BILA</name>
<evidence type="ECO:0000313" key="11">
    <source>
        <dbReference type="EMBL" id="CAF3545224.1"/>
    </source>
</evidence>
<evidence type="ECO:0000256" key="2">
    <source>
        <dbReference type="ARBA" id="ARBA00022692"/>
    </source>
</evidence>
<dbReference type="PANTHER" id="PTHR21041">
    <property type="entry name" value="DENDRITIC CELL-SPECIFIC TRANSMEMBRANE PROTEIN"/>
    <property type="match status" value="1"/>
</dbReference>
<dbReference type="InterPro" id="IPR012858">
    <property type="entry name" value="DC_STAMP-like"/>
</dbReference>
<gene>
    <name evidence="10" type="ORF">GPM918_LOCUS25911</name>
    <name evidence="9" type="ORF">OVA965_LOCUS2771</name>
    <name evidence="12" type="ORF">SRO942_LOCUS25975</name>
    <name evidence="11" type="ORF">TMI583_LOCUS2770</name>
</gene>
<keyword evidence="2 6" id="KW-0812">Transmembrane</keyword>
<sequence>MPLVKLIPKPTDSFLKRIFIENTFEYDLTKSVVGFLIGLCGISLMRHMAIFVFRAKITAVAIWIIAAGLILPWGLAFSMVIRCLTLLILPTFISNRGQLIMYALISNHLVRYVITNILINYDAAGLSIACLRNLVLTHAGAIEQLSMTPLVFHEALIKAQICAWLTVIVKTGCGLKLGIKWLISITLPAVRKRLHSLINQLVFEITVHHHFDMRLEMSDDPRYLLYLIQKELLKRLDFFLYIIKTIDFGIFISIMFLFVSVILYWVRWRKSDLYDNHYVECLFHSIDQQRKKQRKQSILPLTWKESWKYTNVFSPIINGQSFKELLNGLYYWAVLMLVSTGFIGLDHGSWFVLSAFRKNMNVTIRPYEAVQKFELWVNGTGIVTKLMQEIVSATQIDEFRNVEIRLYECAPIVVEPDHTQTIVIVSSYWFALTQIESNFSLNILIGALKEICRRIRDGISFSYKDEESYPLISYLVHRYLFILNIAALCGLSYGKFNKQCRGCGYQYSVHRRNLFRACDTPGCKGYYCSDCWTTLNQICILCSLAEGPSDFDEEFEEDVFNFDDEDNNENDEDDEYVKESISSIETQSLKSNYSGTKMNRRSANKVKN</sequence>
<evidence type="ECO:0000259" key="8">
    <source>
        <dbReference type="Pfam" id="PF26037"/>
    </source>
</evidence>
<feature type="compositionally biased region" description="Basic residues" evidence="5">
    <location>
        <begin position="598"/>
        <end position="608"/>
    </location>
</feature>
<feature type="compositionally biased region" description="Polar residues" evidence="5">
    <location>
        <begin position="587"/>
        <end position="597"/>
    </location>
</feature>
<dbReference type="Proteomes" id="UP000681722">
    <property type="component" value="Unassembled WGS sequence"/>
</dbReference>